<evidence type="ECO:0000313" key="2">
    <source>
        <dbReference type="EMBL" id="ACO53489.1"/>
    </source>
</evidence>
<keyword evidence="3" id="KW-1185">Reference proteome</keyword>
<dbReference type="RefSeq" id="YP_002854649.1">
    <property type="nucleotide sequence ID" value="NC_012639.1"/>
</dbReference>
<protein>
    <submittedName>
        <fullName evidence="2">Uncharacterized protein</fullName>
    </submittedName>
</protein>
<dbReference type="GeneID" id="7804704"/>
<dbReference type="KEGG" id="vg:7804704"/>
<proteinExistence type="predicted"/>
<dbReference type="OrthoDB" id="21890at10239"/>
<accession>C3TWU7</accession>
<evidence type="ECO:0000256" key="1">
    <source>
        <dbReference type="SAM" id="MobiDB-lite"/>
    </source>
</evidence>
<organism evidence="2 3">
    <name type="scientific">Euproctis pseudoconspersa nucleopolyhedrovirus</name>
    <dbReference type="NCBI Taxonomy" id="307467"/>
    <lineage>
        <taxon>Viruses</taxon>
        <taxon>Viruses incertae sedis</taxon>
        <taxon>Naldaviricetes</taxon>
        <taxon>Lefavirales</taxon>
        <taxon>Baculoviridae</taxon>
        <taxon>Alphabaculovirus</taxon>
        <taxon>Alphabaculovirus eupseudoconspersae</taxon>
    </lineage>
</organism>
<feature type="region of interest" description="Disordered" evidence="1">
    <location>
        <begin position="1"/>
        <end position="68"/>
    </location>
</feature>
<reference evidence="2 3" key="1">
    <citation type="journal article" date="2009" name="Virus Genes">
        <title>Morphology and genome of Euproctis pseudoconspersa nucleopolyhedrovirus.</title>
        <authorList>
            <person name="Tang X.D."/>
            <person name="Xiao Q."/>
            <person name="Ma X.C."/>
            <person name="Zhu Z.R."/>
            <person name="Zhang C.X."/>
        </authorList>
    </citation>
    <scope>NUCLEOTIDE SEQUENCE [LARGE SCALE GENOMIC DNA]</scope>
    <source>
        <strain evidence="2 3">Hangzhou</strain>
    </source>
</reference>
<evidence type="ECO:0000313" key="3">
    <source>
        <dbReference type="Proteomes" id="UP000203846"/>
    </source>
</evidence>
<dbReference type="Proteomes" id="UP000203846">
    <property type="component" value="Segment"/>
</dbReference>
<name>C3TWU7_9ABAC</name>
<sequence>MDKKRKSSGTLNSKSNPGKLFAKKTKSSKMSGTASTSGGVVGSESPLLNDEIGDGNVTPMPSYSVDNDVNLPSYDLGDEDLQKMENYSTDAAVAASYGEYDPAIAMTPSYFQQFDESRHKNIDDVENFDHHARAVRSSDKNRENNVVFVVAPMLNQARNTCVGVDAVQRNINLLTAYMNSLCQDRRSIRDYFKISENFSRDYLMYKDFTDMVLKYPVKESNFYKYSDMMYNYYVSIIQNLHSLATIAINANYTMGSSQISKLLTHFINFCVGQFVRHIAYFLGNSNDNAIDGYAREELNFRLNDYASDKQDRLTNYYNNSLINLKSYYYYKFTADNEVDKNGIVESNRPTIGDNANYKKKYSVVSLDLRTVASVRTDLIF</sequence>
<dbReference type="EMBL" id="FJ227128">
    <property type="protein sequence ID" value="ACO53489.1"/>
    <property type="molecule type" value="Genomic_DNA"/>
</dbReference>